<comment type="catalytic activity">
    <reaction evidence="7 8">
        <text>L-methionyl-tRNA(fMet) + (6R)-10-formyltetrahydrofolate = N-formyl-L-methionyl-tRNA(fMet) + (6S)-5,6,7,8-tetrahydrofolate + H(+)</text>
        <dbReference type="Rhea" id="RHEA:24380"/>
        <dbReference type="Rhea" id="RHEA-COMP:9952"/>
        <dbReference type="Rhea" id="RHEA-COMP:9953"/>
        <dbReference type="ChEBI" id="CHEBI:15378"/>
        <dbReference type="ChEBI" id="CHEBI:57453"/>
        <dbReference type="ChEBI" id="CHEBI:78530"/>
        <dbReference type="ChEBI" id="CHEBI:78844"/>
        <dbReference type="ChEBI" id="CHEBI:195366"/>
        <dbReference type="EC" id="2.1.2.9"/>
    </reaction>
</comment>
<dbReference type="Gene3D" id="3.40.50.170">
    <property type="entry name" value="Formyl transferase, N-terminal domain"/>
    <property type="match status" value="1"/>
</dbReference>
<keyword evidence="5 8" id="KW-0808">Transferase</keyword>
<evidence type="ECO:0000256" key="5">
    <source>
        <dbReference type="ARBA" id="ARBA00022679"/>
    </source>
</evidence>
<evidence type="ECO:0000313" key="12">
    <source>
        <dbReference type="EMBL" id="RRN43774.1"/>
    </source>
</evidence>
<dbReference type="OrthoDB" id="9802815at2"/>
<comment type="caution">
    <text evidence="12">The sequence shown here is derived from an EMBL/GenBank/DDBJ whole genome shotgun (WGS) entry which is preliminary data.</text>
</comment>
<dbReference type="InterPro" id="IPR036477">
    <property type="entry name" value="Formyl_transf_N_sf"/>
</dbReference>
<evidence type="ECO:0000256" key="4">
    <source>
        <dbReference type="ARBA" id="ARBA00016014"/>
    </source>
</evidence>
<evidence type="ECO:0000313" key="13">
    <source>
        <dbReference type="Proteomes" id="UP000270261"/>
    </source>
</evidence>
<dbReference type="Pfam" id="PF00551">
    <property type="entry name" value="Formyl_trans_N"/>
    <property type="match status" value="1"/>
</dbReference>
<sequence>MRVVFAGTPVFAARALEALLASRHEVVAVLSQPDRPSGRGQKLVASPVKQVAVAAGLPVYQPHTLRVRPAPQTAGPTTVADQREGLNGAGSHVRNAGAARATAAGQGHAAPETDEQCRLREARNQEALDTHAALRALNPDVMVVAAYGLLLPQTTLDLPRFGCLNIHASLLPRWRGAAPIQRAIEAGDAETGVGIMQMEAGLDTGPVGLERRTLISATDTAATLHDRLAGMGAEAIVAALDALAAGTLGFTPQAAEGVTYAAKIEKAQLRVDWTRPAHEVACHIRAFDPPGATTRLEGAEDPAAQLRVFDPVVLDEETSNALQRAHGQMPHDHSAADGRKVSQVGDAFPASVLPGTILQAGAAGVDVTCGDGRVLRLQALQRPGGRRQPADVFLRGHPLPAGARFTSESGD</sequence>
<keyword evidence="6 8" id="KW-0648">Protein biosynthesis</keyword>
<feature type="binding site" evidence="8">
    <location>
        <begin position="169"/>
        <end position="172"/>
    </location>
    <ligand>
        <name>(6S)-5,6,7,8-tetrahydrofolate</name>
        <dbReference type="ChEBI" id="CHEBI:57453"/>
    </ligand>
</feature>
<dbReference type="RefSeq" id="WP_125095977.1">
    <property type="nucleotide sequence ID" value="NZ_RRUE01000002.1"/>
</dbReference>
<dbReference type="InterPro" id="IPR037022">
    <property type="entry name" value="Formyl_trans_C_sf"/>
</dbReference>
<evidence type="ECO:0000256" key="3">
    <source>
        <dbReference type="ARBA" id="ARBA00012261"/>
    </source>
</evidence>
<dbReference type="Gene3D" id="3.10.25.10">
    <property type="entry name" value="Formyl transferase, C-terminal domain"/>
    <property type="match status" value="1"/>
</dbReference>
<name>A0A3R8LLZ0_9BURK</name>
<evidence type="ECO:0000256" key="7">
    <source>
        <dbReference type="ARBA" id="ARBA00048558"/>
    </source>
</evidence>
<evidence type="ECO:0000259" key="10">
    <source>
        <dbReference type="Pfam" id="PF00551"/>
    </source>
</evidence>
<keyword evidence="13" id="KW-1185">Reference proteome</keyword>
<dbReference type="CDD" id="cd08646">
    <property type="entry name" value="FMT_core_Met-tRNA-FMT_N"/>
    <property type="match status" value="1"/>
</dbReference>
<dbReference type="HAMAP" id="MF_00182">
    <property type="entry name" value="Formyl_trans"/>
    <property type="match status" value="1"/>
</dbReference>
<dbReference type="EMBL" id="RRUE01000002">
    <property type="protein sequence ID" value="RRN43774.1"/>
    <property type="molecule type" value="Genomic_DNA"/>
</dbReference>
<evidence type="ECO:0000259" key="11">
    <source>
        <dbReference type="Pfam" id="PF02911"/>
    </source>
</evidence>
<dbReference type="GO" id="GO:0005829">
    <property type="term" value="C:cytosol"/>
    <property type="evidence" value="ECO:0007669"/>
    <property type="project" value="TreeGrafter"/>
</dbReference>
<protein>
    <recommendedName>
        <fullName evidence="4 8">Methionyl-tRNA formyltransferase</fullName>
        <ecNumber evidence="3 8">2.1.2.9</ecNumber>
    </recommendedName>
</protein>
<feature type="region of interest" description="Disordered" evidence="9">
    <location>
        <begin position="68"/>
        <end position="90"/>
    </location>
</feature>
<dbReference type="Pfam" id="PF02911">
    <property type="entry name" value="Formyl_trans_C"/>
    <property type="match status" value="1"/>
</dbReference>
<evidence type="ECO:0000256" key="9">
    <source>
        <dbReference type="SAM" id="MobiDB-lite"/>
    </source>
</evidence>
<dbReference type="SUPFAM" id="SSF53328">
    <property type="entry name" value="Formyltransferase"/>
    <property type="match status" value="1"/>
</dbReference>
<comment type="function">
    <text evidence="1 8">Attaches a formyl group to the free amino group of methionyl-tRNA(fMet). The formyl group appears to play a dual role in the initiator identity of N-formylmethionyl-tRNA by promoting its recognition by IF2 and preventing the misappropriation of this tRNA by the elongation apparatus.</text>
</comment>
<evidence type="ECO:0000256" key="2">
    <source>
        <dbReference type="ARBA" id="ARBA00010699"/>
    </source>
</evidence>
<dbReference type="InterPro" id="IPR011034">
    <property type="entry name" value="Formyl_transferase-like_C_sf"/>
</dbReference>
<dbReference type="PANTHER" id="PTHR11138:SF5">
    <property type="entry name" value="METHIONYL-TRNA FORMYLTRANSFERASE, MITOCHONDRIAL"/>
    <property type="match status" value="1"/>
</dbReference>
<accession>A0A3R8LLZ0</accession>
<dbReference type="Proteomes" id="UP000270261">
    <property type="component" value="Unassembled WGS sequence"/>
</dbReference>
<dbReference type="InterPro" id="IPR044135">
    <property type="entry name" value="Met-tRNA-FMT_C"/>
</dbReference>
<dbReference type="InterPro" id="IPR041711">
    <property type="entry name" value="Met-tRNA-FMT_N"/>
</dbReference>
<reference evidence="12 13" key="1">
    <citation type="submission" date="2018-11" db="EMBL/GenBank/DDBJ databases">
        <title>Genome sequencing of Lautropia sp. KCOM 2505 (= ChDC F240).</title>
        <authorList>
            <person name="Kook J.-K."/>
            <person name="Park S.-N."/>
            <person name="Lim Y.K."/>
        </authorList>
    </citation>
    <scope>NUCLEOTIDE SEQUENCE [LARGE SCALE GENOMIC DNA]</scope>
    <source>
        <strain evidence="12 13">KCOM 2505</strain>
    </source>
</reference>
<feature type="domain" description="Formyl transferase C-terminal" evidence="11">
    <location>
        <begin position="263"/>
        <end position="397"/>
    </location>
</feature>
<dbReference type="SUPFAM" id="SSF50486">
    <property type="entry name" value="FMT C-terminal domain-like"/>
    <property type="match status" value="1"/>
</dbReference>
<dbReference type="EC" id="2.1.2.9" evidence="3 8"/>
<proteinExistence type="inferred from homology"/>
<dbReference type="GO" id="GO:0004479">
    <property type="term" value="F:methionyl-tRNA formyltransferase activity"/>
    <property type="evidence" value="ECO:0007669"/>
    <property type="project" value="UniProtKB-UniRule"/>
</dbReference>
<feature type="domain" description="Formyl transferase N-terminal" evidence="10">
    <location>
        <begin position="1"/>
        <end position="240"/>
    </location>
</feature>
<dbReference type="CDD" id="cd08704">
    <property type="entry name" value="Met_tRNA_FMT_C"/>
    <property type="match status" value="1"/>
</dbReference>
<dbReference type="InterPro" id="IPR005793">
    <property type="entry name" value="Formyl_trans_C"/>
</dbReference>
<evidence type="ECO:0000256" key="6">
    <source>
        <dbReference type="ARBA" id="ARBA00022917"/>
    </source>
</evidence>
<organism evidence="12 13">
    <name type="scientific">Lautropia dentalis</name>
    <dbReference type="NCBI Taxonomy" id="2490857"/>
    <lineage>
        <taxon>Bacteria</taxon>
        <taxon>Pseudomonadati</taxon>
        <taxon>Pseudomonadota</taxon>
        <taxon>Betaproteobacteria</taxon>
        <taxon>Burkholderiales</taxon>
        <taxon>Burkholderiaceae</taxon>
        <taxon>Lautropia</taxon>
    </lineage>
</organism>
<dbReference type="PANTHER" id="PTHR11138">
    <property type="entry name" value="METHIONYL-TRNA FORMYLTRANSFERASE"/>
    <property type="match status" value="1"/>
</dbReference>
<evidence type="ECO:0000256" key="8">
    <source>
        <dbReference type="HAMAP-Rule" id="MF_00182"/>
    </source>
</evidence>
<dbReference type="AlphaFoldDB" id="A0A3R8LLZ0"/>
<gene>
    <name evidence="8" type="primary">fmt</name>
    <name evidence="12" type="ORF">EHV23_10175</name>
</gene>
<dbReference type="InterPro" id="IPR002376">
    <property type="entry name" value="Formyl_transf_N"/>
</dbReference>
<dbReference type="InterPro" id="IPR005794">
    <property type="entry name" value="Fmt"/>
</dbReference>
<evidence type="ECO:0000256" key="1">
    <source>
        <dbReference type="ARBA" id="ARBA00002606"/>
    </source>
</evidence>
<comment type="similarity">
    <text evidence="2 8">Belongs to the Fmt family.</text>
</comment>